<dbReference type="PANTHER" id="PTHR32338:SF10">
    <property type="entry name" value="N-ACETYL-GAMMA-GLUTAMYL-PHOSPHATE REDUCTASE, CHLOROPLASTIC-RELATED"/>
    <property type="match status" value="1"/>
</dbReference>
<dbReference type="CDD" id="cd23934">
    <property type="entry name" value="AGPR_1_C"/>
    <property type="match status" value="1"/>
</dbReference>
<dbReference type="InterPro" id="IPR000706">
    <property type="entry name" value="AGPR_type-1"/>
</dbReference>
<dbReference type="Pfam" id="PF22698">
    <property type="entry name" value="Semialdhyde_dhC_1"/>
    <property type="match status" value="1"/>
</dbReference>
<proteinExistence type="inferred from homology"/>
<keyword evidence="5 7" id="KW-0560">Oxidoreductase</keyword>
<comment type="catalytic activity">
    <reaction evidence="6 7">
        <text>N-acetyl-L-glutamate 5-semialdehyde + phosphate + NADP(+) = N-acetyl-L-glutamyl 5-phosphate + NADPH + H(+)</text>
        <dbReference type="Rhea" id="RHEA:21588"/>
        <dbReference type="ChEBI" id="CHEBI:15378"/>
        <dbReference type="ChEBI" id="CHEBI:29123"/>
        <dbReference type="ChEBI" id="CHEBI:43474"/>
        <dbReference type="ChEBI" id="CHEBI:57783"/>
        <dbReference type="ChEBI" id="CHEBI:57936"/>
        <dbReference type="ChEBI" id="CHEBI:58349"/>
        <dbReference type="EC" id="1.2.1.38"/>
    </reaction>
</comment>
<evidence type="ECO:0000256" key="3">
    <source>
        <dbReference type="ARBA" id="ARBA00022605"/>
    </source>
</evidence>
<dbReference type="EC" id="1.2.1.38" evidence="7"/>
<dbReference type="PANTHER" id="PTHR32338">
    <property type="entry name" value="N-ACETYL-GAMMA-GLUTAMYL-PHOSPHATE REDUCTASE, CHLOROPLASTIC-RELATED-RELATED"/>
    <property type="match status" value="1"/>
</dbReference>
<gene>
    <name evidence="7" type="primary">argC</name>
    <name evidence="10" type="ORF">DRJ04_06555</name>
</gene>
<evidence type="ECO:0000313" key="11">
    <source>
        <dbReference type="Proteomes" id="UP000280417"/>
    </source>
</evidence>
<dbReference type="GO" id="GO:0003942">
    <property type="term" value="F:N-acetyl-gamma-glutamyl-phosphate reductase activity"/>
    <property type="evidence" value="ECO:0007669"/>
    <property type="project" value="UniProtKB-UniRule"/>
</dbReference>
<dbReference type="Proteomes" id="UP000280417">
    <property type="component" value="Unassembled WGS sequence"/>
</dbReference>
<dbReference type="GO" id="GO:0005737">
    <property type="term" value="C:cytoplasm"/>
    <property type="evidence" value="ECO:0007669"/>
    <property type="project" value="UniProtKB-SubCell"/>
</dbReference>
<sequence length="335" mass="37154">MKVSVIGATGYTGVELVRYLLHHPEVEIEMLTSESFAGKKISEVYPGIKCDIVCERLNIEKIKSFLVFTALPHGTSAQVVGRLFDRGIRVIDFSADFRINSARVYSSWYGVPHPREDLLSRAVYGLPEIYKDKIKKAVLVANPGCYPTSVILALAPLLKNKLIRKEGIVVDSKSGVSGAGRNPTLQTHFPEVNENINAYKVTGHRHLPEMEQELGKIAGEKVKLTFIPHLIPVNRGILSTCYADLVERLTTEDLLGIYAEFYQGEPFVEILPAGSFPHTKEVLWSNRCRIGLNVDKRSSKVIVISAIDNLVKGASGQAIQNMNLMCGFEEKMGLE</sequence>
<dbReference type="SUPFAM" id="SSF51735">
    <property type="entry name" value="NAD(P)-binding Rossmann-fold domains"/>
    <property type="match status" value="1"/>
</dbReference>
<evidence type="ECO:0000256" key="7">
    <source>
        <dbReference type="HAMAP-Rule" id="MF_00150"/>
    </source>
</evidence>
<keyword evidence="3 7" id="KW-0028">Amino-acid biosynthesis</keyword>
<dbReference type="UniPathway" id="UPA00068">
    <property type="reaction ID" value="UER00108"/>
</dbReference>
<name>A0A662DDM1_UNCAE</name>
<dbReference type="InterPro" id="IPR050085">
    <property type="entry name" value="AGPR"/>
</dbReference>
<evidence type="ECO:0000256" key="8">
    <source>
        <dbReference type="PROSITE-ProRule" id="PRU10010"/>
    </source>
</evidence>
<accession>A0A662DDM1</accession>
<protein>
    <recommendedName>
        <fullName evidence="7">N-acetyl-gamma-glutamyl-phosphate reductase</fullName>
        <shortName evidence="7">AGPR</shortName>
        <ecNumber evidence="7">1.2.1.38</ecNumber>
    </recommendedName>
    <alternativeName>
        <fullName evidence="7">N-acetyl-glutamate semialdehyde dehydrogenase</fullName>
        <shortName evidence="7">NAGSA dehydrogenase</shortName>
    </alternativeName>
</protein>
<evidence type="ECO:0000256" key="1">
    <source>
        <dbReference type="ARBA" id="ARBA00004862"/>
    </source>
</evidence>
<dbReference type="HAMAP" id="MF_00150">
    <property type="entry name" value="ArgC_type1"/>
    <property type="match status" value="1"/>
</dbReference>
<dbReference type="SMART" id="SM00859">
    <property type="entry name" value="Semialdhyde_dh"/>
    <property type="match status" value="1"/>
</dbReference>
<dbReference type="Gene3D" id="3.40.50.720">
    <property type="entry name" value="NAD(P)-binding Rossmann-like Domain"/>
    <property type="match status" value="1"/>
</dbReference>
<evidence type="ECO:0000256" key="5">
    <source>
        <dbReference type="ARBA" id="ARBA00023002"/>
    </source>
</evidence>
<keyword evidence="7" id="KW-0963">Cytoplasm</keyword>
<comment type="similarity">
    <text evidence="7">Belongs to the NAGSA dehydrogenase family. Type 1 subfamily.</text>
</comment>
<dbReference type="NCBIfam" id="TIGR01850">
    <property type="entry name" value="argC"/>
    <property type="match status" value="1"/>
</dbReference>
<dbReference type="GO" id="GO:0051287">
    <property type="term" value="F:NAD binding"/>
    <property type="evidence" value="ECO:0007669"/>
    <property type="project" value="InterPro"/>
</dbReference>
<feature type="domain" description="Semialdehyde dehydrogenase NAD-binding" evidence="9">
    <location>
        <begin position="2"/>
        <end position="137"/>
    </location>
</feature>
<keyword evidence="2 7" id="KW-0055">Arginine biosynthesis</keyword>
<feature type="active site" evidence="7 8">
    <location>
        <position position="145"/>
    </location>
</feature>
<dbReference type="Pfam" id="PF01118">
    <property type="entry name" value="Semialdhyde_dh"/>
    <property type="match status" value="1"/>
</dbReference>
<dbReference type="GO" id="GO:0006526">
    <property type="term" value="P:L-arginine biosynthetic process"/>
    <property type="evidence" value="ECO:0007669"/>
    <property type="project" value="UniProtKB-UniRule"/>
</dbReference>
<reference evidence="10 11" key="1">
    <citation type="submission" date="2018-06" db="EMBL/GenBank/DDBJ databases">
        <title>Extensive metabolic versatility and redundancy in microbially diverse, dynamic hydrothermal sediments.</title>
        <authorList>
            <person name="Dombrowski N."/>
            <person name="Teske A."/>
            <person name="Baker B.J."/>
        </authorList>
    </citation>
    <scope>NUCLEOTIDE SEQUENCE [LARGE SCALE GENOMIC DNA]</scope>
    <source>
        <strain evidence="10">B3_G15</strain>
    </source>
</reference>
<dbReference type="InterPro" id="IPR023013">
    <property type="entry name" value="AGPR_AS"/>
</dbReference>
<comment type="pathway">
    <text evidence="1 7">Amino-acid biosynthesis; L-arginine biosynthesis; N(2)-acetyl-L-ornithine from L-glutamate: step 3/4.</text>
</comment>
<evidence type="ECO:0000256" key="6">
    <source>
        <dbReference type="ARBA" id="ARBA00050557"/>
    </source>
</evidence>
<dbReference type="PROSITE" id="PS01224">
    <property type="entry name" value="ARGC"/>
    <property type="match status" value="1"/>
</dbReference>
<comment type="function">
    <text evidence="7">Catalyzes the NADPH-dependent reduction of N-acetyl-5-glutamyl phosphate to yield N-acetyl-L-glutamate 5-semialdehyde.</text>
</comment>
<keyword evidence="4 7" id="KW-0521">NADP</keyword>
<evidence type="ECO:0000256" key="2">
    <source>
        <dbReference type="ARBA" id="ARBA00022571"/>
    </source>
</evidence>
<dbReference type="CDD" id="cd17895">
    <property type="entry name" value="AGPR_1_N"/>
    <property type="match status" value="1"/>
</dbReference>
<dbReference type="GO" id="GO:0070401">
    <property type="term" value="F:NADP+ binding"/>
    <property type="evidence" value="ECO:0007669"/>
    <property type="project" value="InterPro"/>
</dbReference>
<comment type="caution">
    <text evidence="10">The sequence shown here is derived from an EMBL/GenBank/DDBJ whole genome shotgun (WGS) entry which is preliminary data.</text>
</comment>
<evidence type="ECO:0000256" key="4">
    <source>
        <dbReference type="ARBA" id="ARBA00022857"/>
    </source>
</evidence>
<dbReference type="Gene3D" id="3.30.360.10">
    <property type="entry name" value="Dihydrodipicolinate Reductase, domain 2"/>
    <property type="match status" value="1"/>
</dbReference>
<dbReference type="InterPro" id="IPR058924">
    <property type="entry name" value="AGPR_dimerisation_dom"/>
</dbReference>
<dbReference type="SUPFAM" id="SSF55347">
    <property type="entry name" value="Glyceraldehyde-3-phosphate dehydrogenase-like, C-terminal domain"/>
    <property type="match status" value="1"/>
</dbReference>
<evidence type="ECO:0000259" key="9">
    <source>
        <dbReference type="SMART" id="SM00859"/>
    </source>
</evidence>
<organism evidence="10 11">
    <name type="scientific">Aerophobetes bacterium</name>
    <dbReference type="NCBI Taxonomy" id="2030807"/>
    <lineage>
        <taxon>Bacteria</taxon>
        <taxon>Candidatus Aerophobota</taxon>
    </lineage>
</organism>
<dbReference type="EMBL" id="QMQA01000180">
    <property type="protein sequence ID" value="RLE12242.1"/>
    <property type="molecule type" value="Genomic_DNA"/>
</dbReference>
<dbReference type="InterPro" id="IPR000534">
    <property type="entry name" value="Semialdehyde_DH_NAD-bd"/>
</dbReference>
<dbReference type="AlphaFoldDB" id="A0A662DDM1"/>
<dbReference type="InterPro" id="IPR036291">
    <property type="entry name" value="NAD(P)-bd_dom_sf"/>
</dbReference>
<dbReference type="FunFam" id="3.30.360.10:FF:000014">
    <property type="entry name" value="N-acetyl-gamma-glutamyl-phosphate reductase"/>
    <property type="match status" value="1"/>
</dbReference>
<comment type="subcellular location">
    <subcellularLocation>
        <location evidence="7">Cytoplasm</location>
    </subcellularLocation>
</comment>
<evidence type="ECO:0000313" key="10">
    <source>
        <dbReference type="EMBL" id="RLE12242.1"/>
    </source>
</evidence>